<dbReference type="EMBL" id="JAMRYU010000002">
    <property type="protein sequence ID" value="MDC4239231.1"/>
    <property type="molecule type" value="Genomic_DNA"/>
</dbReference>
<reference evidence="2" key="1">
    <citation type="submission" date="2022-05" db="EMBL/GenBank/DDBJ databases">
        <title>Draft genome sequence of Clostridium tertium strain CP3 isolated from Peru.</title>
        <authorList>
            <person name="Hurtado R."/>
            <person name="Lima L."/>
            <person name="Sousa T."/>
            <person name="Jaiswal A.K."/>
            <person name="Tiwari S."/>
            <person name="Maturrano L."/>
            <person name="Brenig B."/>
            <person name="Azevedo V."/>
        </authorList>
    </citation>
    <scope>NUCLEOTIDE SEQUENCE</scope>
    <source>
        <strain evidence="2">CP3</strain>
    </source>
</reference>
<keyword evidence="3" id="KW-1185">Reference proteome</keyword>
<feature type="coiled-coil region" evidence="1">
    <location>
        <begin position="288"/>
        <end position="333"/>
    </location>
</feature>
<comment type="caution">
    <text evidence="2">The sequence shown here is derived from an EMBL/GenBank/DDBJ whole genome shotgun (WGS) entry which is preliminary data.</text>
</comment>
<proteinExistence type="predicted"/>
<gene>
    <name evidence="2" type="ORF">NE398_03445</name>
</gene>
<dbReference type="AlphaFoldDB" id="A0A9X3XJ01"/>
<dbReference type="Proteomes" id="UP001141183">
    <property type="component" value="Unassembled WGS sequence"/>
</dbReference>
<organism evidence="2 3">
    <name type="scientific">Clostridium tertium</name>
    <dbReference type="NCBI Taxonomy" id="1559"/>
    <lineage>
        <taxon>Bacteria</taxon>
        <taxon>Bacillati</taxon>
        <taxon>Bacillota</taxon>
        <taxon>Clostridia</taxon>
        <taxon>Eubacteriales</taxon>
        <taxon>Clostridiaceae</taxon>
        <taxon>Clostridium</taxon>
    </lineage>
</organism>
<name>A0A9X3XJ01_9CLOT</name>
<accession>A0A9X3XJ01</accession>
<evidence type="ECO:0000313" key="3">
    <source>
        <dbReference type="Proteomes" id="UP001141183"/>
    </source>
</evidence>
<protein>
    <submittedName>
        <fullName evidence="2">Uncharacterized protein</fullName>
    </submittedName>
</protein>
<sequence length="478" mass="56985">MSILDVFRKPSKYEGRLDEAIDILSDICKAIKDYSKEDDLLESYHYLRKDIYNINLARLELENSLLRNNLSRDEDYEELCYEHKYKLSTVKSEMETSIIEALSAINLLIKNYRKLYKNCDKQTQKRLIEGYNNCLKYLNKAKKILLDKDSVSRYITDREGKLQEEIEIKLRNEYNIKVDNSVNGLILKLDKCNSGILSDLSQMVTLVGERKIENVSMILKKLSKRVEFIEIVINVIKNKNSIENKNDIMKNLNFIENENNEIKFNIDLIRYNSKKILMDIQLNNPIDADDFKEAIDKVKENCEEIKENIFKINSKLKENYHKDKNECLNIEDRKYNAFCIDSYIRYYYYDKEDIEREWDNYEEIINGIDEMGAFEQDGYCFRYTKNGMILGIKTKEDVMFEFLDNCKDVRINGKKKYLNLNKRFEVDKLMNYTRITTTVTELNDYIMCVFYIDNTNAYIFVRELEKVKSIQENKRKDI</sequence>
<dbReference type="RefSeq" id="WP_111930301.1">
    <property type="nucleotide sequence ID" value="NZ_JAMRYU010000002.1"/>
</dbReference>
<keyword evidence="1" id="KW-0175">Coiled coil</keyword>
<evidence type="ECO:0000256" key="1">
    <source>
        <dbReference type="SAM" id="Coils"/>
    </source>
</evidence>
<evidence type="ECO:0000313" key="2">
    <source>
        <dbReference type="EMBL" id="MDC4239231.1"/>
    </source>
</evidence>